<evidence type="ECO:0008006" key="3">
    <source>
        <dbReference type="Google" id="ProtNLM"/>
    </source>
</evidence>
<reference evidence="1 2" key="1">
    <citation type="submission" date="2023-08" db="EMBL/GenBank/DDBJ databases">
        <title>Black Yeasts Isolated from many extreme environments.</title>
        <authorList>
            <person name="Coleine C."/>
            <person name="Stajich J.E."/>
            <person name="Selbmann L."/>
        </authorList>
    </citation>
    <scope>NUCLEOTIDE SEQUENCE [LARGE SCALE GENOMIC DNA]</scope>
    <source>
        <strain evidence="1 2">CCFEE 5935</strain>
    </source>
</reference>
<accession>A0AAV9PEN4</accession>
<dbReference type="InterPro" id="IPR023393">
    <property type="entry name" value="START-like_dom_sf"/>
</dbReference>
<gene>
    <name evidence="1" type="ORF">LTR77_003393</name>
</gene>
<dbReference type="AlphaFoldDB" id="A0AAV9PEN4"/>
<dbReference type="Gene3D" id="3.30.530.20">
    <property type="match status" value="1"/>
</dbReference>
<dbReference type="GeneID" id="89924740"/>
<organism evidence="1 2">
    <name type="scientific">Saxophila tyrrhenica</name>
    <dbReference type="NCBI Taxonomy" id="1690608"/>
    <lineage>
        <taxon>Eukaryota</taxon>
        <taxon>Fungi</taxon>
        <taxon>Dikarya</taxon>
        <taxon>Ascomycota</taxon>
        <taxon>Pezizomycotina</taxon>
        <taxon>Dothideomycetes</taxon>
        <taxon>Dothideomycetidae</taxon>
        <taxon>Mycosphaerellales</taxon>
        <taxon>Extremaceae</taxon>
        <taxon>Saxophila</taxon>
    </lineage>
</organism>
<name>A0AAV9PEN4_9PEZI</name>
<dbReference type="SUPFAM" id="SSF55961">
    <property type="entry name" value="Bet v1-like"/>
    <property type="match status" value="1"/>
</dbReference>
<protein>
    <recommendedName>
        <fullName evidence="3">Coenzyme Q-binding protein COQ10 START domain-containing protein</fullName>
    </recommendedName>
</protein>
<sequence length="218" mass="24149">MASDTSATWPPASGLTTPFVPREESLMTLAASTRIYAHASVVFDTVLDVSNYGKWNSFCPKVTIAQQPDSLAGSQKLELGTSFVFHVIMDSNKPQSQNATQLKVSDISTPSSDSAYIPQETVEKDGSYTSDPSKVYRIGWRSDGGLISKGLRAERFHEVIVLGDNECEVRTWENQAGVLVHIVKWMYQKTLEGKFKMWCNDLKKFCEEKVKAGGNLEG</sequence>
<evidence type="ECO:0000313" key="1">
    <source>
        <dbReference type="EMBL" id="KAK5171757.1"/>
    </source>
</evidence>
<dbReference type="Proteomes" id="UP001337655">
    <property type="component" value="Unassembled WGS sequence"/>
</dbReference>
<proteinExistence type="predicted"/>
<comment type="caution">
    <text evidence="1">The sequence shown here is derived from an EMBL/GenBank/DDBJ whole genome shotgun (WGS) entry which is preliminary data.</text>
</comment>
<evidence type="ECO:0000313" key="2">
    <source>
        <dbReference type="Proteomes" id="UP001337655"/>
    </source>
</evidence>
<dbReference type="CDD" id="cd07822">
    <property type="entry name" value="SRPBCC_4"/>
    <property type="match status" value="1"/>
</dbReference>
<dbReference type="EMBL" id="JAVRRT010000005">
    <property type="protein sequence ID" value="KAK5171757.1"/>
    <property type="molecule type" value="Genomic_DNA"/>
</dbReference>
<dbReference type="RefSeq" id="XP_064660601.1">
    <property type="nucleotide sequence ID" value="XM_064800650.1"/>
</dbReference>
<keyword evidence="2" id="KW-1185">Reference proteome</keyword>